<accession>A0ABS0HI76</accession>
<keyword evidence="3" id="KW-1185">Reference proteome</keyword>
<dbReference type="Proteomes" id="UP000600799">
    <property type="component" value="Unassembled WGS sequence"/>
</dbReference>
<sequence>MKSLEGRDAETINGHATNEITLLAAGQANPGLAMNFCSSGTWTQCRLVNGFGWQGMASPLDPLLQRRLRQLSSPERAAHSSRGKKAAWPPSSTHVPAVPVQRAQAPAINQPSRPRWARVRPT</sequence>
<evidence type="ECO:0000313" key="3">
    <source>
        <dbReference type="Proteomes" id="UP000600799"/>
    </source>
</evidence>
<comment type="caution">
    <text evidence="2">The sequence shown here is derived from an EMBL/GenBank/DDBJ whole genome shotgun (WGS) entry which is preliminary data.</text>
</comment>
<dbReference type="RefSeq" id="WP_196276009.1">
    <property type="nucleotide sequence ID" value="NZ_JADQDC010000007.1"/>
</dbReference>
<feature type="compositionally biased region" description="Low complexity" evidence="1">
    <location>
        <begin position="95"/>
        <end position="107"/>
    </location>
</feature>
<reference evidence="2 3" key="1">
    <citation type="submission" date="2020-11" db="EMBL/GenBank/DDBJ databases">
        <title>The genome sequence of Novosphingobium sp. 1Y9A.</title>
        <authorList>
            <person name="Liu Y."/>
        </authorList>
    </citation>
    <scope>NUCLEOTIDE SEQUENCE [LARGE SCALE GENOMIC DNA]</scope>
    <source>
        <strain evidence="2 3">1Y9A</strain>
    </source>
</reference>
<organism evidence="2 3">
    <name type="scientific">Novosphingobium jiangmenense</name>
    <dbReference type="NCBI Taxonomy" id="2791981"/>
    <lineage>
        <taxon>Bacteria</taxon>
        <taxon>Pseudomonadati</taxon>
        <taxon>Pseudomonadota</taxon>
        <taxon>Alphaproteobacteria</taxon>
        <taxon>Sphingomonadales</taxon>
        <taxon>Sphingomonadaceae</taxon>
        <taxon>Novosphingobium</taxon>
    </lineage>
</organism>
<dbReference type="EMBL" id="JADQDC010000007">
    <property type="protein sequence ID" value="MBF9151689.1"/>
    <property type="molecule type" value="Genomic_DNA"/>
</dbReference>
<evidence type="ECO:0000313" key="2">
    <source>
        <dbReference type="EMBL" id="MBF9151689.1"/>
    </source>
</evidence>
<feature type="region of interest" description="Disordered" evidence="1">
    <location>
        <begin position="71"/>
        <end position="122"/>
    </location>
</feature>
<protein>
    <submittedName>
        <fullName evidence="2">Uncharacterized protein</fullName>
    </submittedName>
</protein>
<name>A0ABS0HI76_9SPHN</name>
<gene>
    <name evidence="2" type="ORF">I2488_11805</name>
</gene>
<evidence type="ECO:0000256" key="1">
    <source>
        <dbReference type="SAM" id="MobiDB-lite"/>
    </source>
</evidence>
<proteinExistence type="predicted"/>